<feature type="compositionally biased region" description="Basic and acidic residues" evidence="2">
    <location>
        <begin position="206"/>
        <end position="222"/>
    </location>
</feature>
<dbReference type="SUPFAM" id="SSF57997">
    <property type="entry name" value="Tropomyosin"/>
    <property type="match status" value="1"/>
</dbReference>
<feature type="compositionally biased region" description="Acidic residues" evidence="2">
    <location>
        <begin position="482"/>
        <end position="496"/>
    </location>
</feature>
<dbReference type="EMBL" id="JBCAWK010000013">
    <property type="protein sequence ID" value="KAK8844557.1"/>
    <property type="molecule type" value="Genomic_DNA"/>
</dbReference>
<dbReference type="Proteomes" id="UP001388673">
    <property type="component" value="Unassembled WGS sequence"/>
</dbReference>
<keyword evidence="1" id="KW-0175">Coiled coil</keyword>
<feature type="compositionally biased region" description="Basic and acidic residues" evidence="2">
    <location>
        <begin position="286"/>
        <end position="302"/>
    </location>
</feature>
<sequence length="595" mass="67270">MQSENIAKFEEELASHTSTVSNLKDGINSIKAELQAEYSSYEQLKAVSTTNTILSEERDTLTKRCKKLEEKLQGFEKQLNPSLETMSTHLAELTKRTETSPKEFLLKYQDELHGKLLTAEKNRTSLQHRLETAEATKDAYETKVDDIKDHLRTHGCKGDDLETMVDNLLVKHQNELEDRARKLDRVSRDSEERTLRSSKEIASLQKEVDSLKPKLEEAEKRVRQAQSESVDQRNSLMSEHNLALNELHNEVKGLKNEKDKFSGLLEQGQTDKRELLDQISHLRVEVKNKESQLHASEKREESLDTQLRSAKQNLEGSYEKELNDTKLQSNEMIELANQQSKDLSRGKIAEQANKIKSLQTRNDKLAEDHGKQQESINRLQAVVKTYQEEFGSLPSESMQTAQPDESSSLSDISDYDRPVKETASTSKVKGIGSRSENSFPSKGSQANRVEVNRPFKPPTLSSVEQPEQSTGSMRKSTRGQQEEEFESPPLDEEAFYDEVMAVQQQPFKQVATSPEHERSAKKAKVGHVSGLGHEESHQDIESSLVTSSKRTAERVNMLKDSKDSASSTRLSRTASTSGTRIYGKANKKKEKQGHS</sequence>
<keyword evidence="4" id="KW-1185">Reference proteome</keyword>
<feature type="compositionally biased region" description="Polar residues" evidence="2">
    <location>
        <begin position="459"/>
        <end position="474"/>
    </location>
</feature>
<feature type="compositionally biased region" description="Basic and acidic residues" evidence="2">
    <location>
        <begin position="361"/>
        <end position="372"/>
    </location>
</feature>
<dbReference type="AlphaFoldDB" id="A0AAW0YT51"/>
<gene>
    <name evidence="3" type="ORF">IAR55_006404</name>
</gene>
<feature type="compositionally biased region" description="Polar residues" evidence="2">
    <location>
        <begin position="224"/>
        <end position="235"/>
    </location>
</feature>
<protein>
    <submittedName>
        <fullName evidence="3">Uncharacterized protein</fullName>
    </submittedName>
</protein>
<feature type="compositionally biased region" description="Polar residues" evidence="2">
    <location>
        <begin position="394"/>
        <end position="411"/>
    </location>
</feature>
<feature type="compositionally biased region" description="Basic residues" evidence="2">
    <location>
        <begin position="585"/>
        <end position="595"/>
    </location>
</feature>
<evidence type="ECO:0000313" key="4">
    <source>
        <dbReference type="Proteomes" id="UP001388673"/>
    </source>
</evidence>
<reference evidence="3 4" key="1">
    <citation type="journal article" date="2024" name="bioRxiv">
        <title>Comparative genomics of Cryptococcus and Kwoniella reveals pathogenesis evolution and contrasting karyotype dynamics via intercentromeric recombination or chromosome fusion.</title>
        <authorList>
            <person name="Coelho M.A."/>
            <person name="David-Palma M."/>
            <person name="Shea T."/>
            <person name="Bowers K."/>
            <person name="McGinley-Smith S."/>
            <person name="Mohammad A.W."/>
            <person name="Gnirke A."/>
            <person name="Yurkov A.M."/>
            <person name="Nowrousian M."/>
            <person name="Sun S."/>
            <person name="Cuomo C.A."/>
            <person name="Heitman J."/>
        </authorList>
    </citation>
    <scope>NUCLEOTIDE SEQUENCE [LARGE SCALE GENOMIC DNA]</scope>
    <source>
        <strain evidence="3 4">CBS 13917</strain>
    </source>
</reference>
<name>A0AAW0YT51_9TREE</name>
<dbReference type="GeneID" id="92183662"/>
<feature type="region of interest" description="Disordered" evidence="2">
    <location>
        <begin position="286"/>
        <end position="307"/>
    </location>
</feature>
<dbReference type="KEGG" id="kne:92183662"/>
<accession>A0AAW0YT51</accession>
<evidence type="ECO:0000256" key="2">
    <source>
        <dbReference type="SAM" id="MobiDB-lite"/>
    </source>
</evidence>
<feature type="compositionally biased region" description="Polar residues" evidence="2">
    <location>
        <begin position="434"/>
        <end position="447"/>
    </location>
</feature>
<feature type="region of interest" description="Disordered" evidence="2">
    <location>
        <begin position="204"/>
        <end position="235"/>
    </location>
</feature>
<dbReference type="Gene3D" id="1.20.5.170">
    <property type="match status" value="1"/>
</dbReference>
<feature type="compositionally biased region" description="Low complexity" evidence="2">
    <location>
        <begin position="564"/>
        <end position="580"/>
    </location>
</feature>
<feature type="region of interest" description="Disordered" evidence="2">
    <location>
        <begin position="354"/>
        <end position="595"/>
    </location>
</feature>
<organism evidence="3 4">
    <name type="scientific">Kwoniella newhampshirensis</name>
    <dbReference type="NCBI Taxonomy" id="1651941"/>
    <lineage>
        <taxon>Eukaryota</taxon>
        <taxon>Fungi</taxon>
        <taxon>Dikarya</taxon>
        <taxon>Basidiomycota</taxon>
        <taxon>Agaricomycotina</taxon>
        <taxon>Tremellomycetes</taxon>
        <taxon>Tremellales</taxon>
        <taxon>Cryptococcaceae</taxon>
        <taxon>Kwoniella</taxon>
    </lineage>
</organism>
<evidence type="ECO:0000256" key="1">
    <source>
        <dbReference type="SAM" id="Coils"/>
    </source>
</evidence>
<feature type="compositionally biased region" description="Polar residues" evidence="2">
    <location>
        <begin position="502"/>
        <end position="512"/>
    </location>
</feature>
<evidence type="ECO:0000313" key="3">
    <source>
        <dbReference type="EMBL" id="KAK8844557.1"/>
    </source>
</evidence>
<comment type="caution">
    <text evidence="3">The sequence shown here is derived from an EMBL/GenBank/DDBJ whole genome shotgun (WGS) entry which is preliminary data.</text>
</comment>
<feature type="coiled-coil region" evidence="1">
    <location>
        <begin position="51"/>
        <end position="78"/>
    </location>
</feature>
<feature type="compositionally biased region" description="Basic and acidic residues" evidence="2">
    <location>
        <begin position="550"/>
        <end position="563"/>
    </location>
</feature>
<proteinExistence type="predicted"/>
<dbReference type="RefSeq" id="XP_066799781.1">
    <property type="nucleotide sequence ID" value="XM_066949487.1"/>
</dbReference>